<reference evidence="1 2" key="1">
    <citation type="submission" date="2020-08" db="EMBL/GenBank/DDBJ databases">
        <title>Genomic Encyclopedia of Type Strains, Phase III (KMG-III): the genomes of soil and plant-associated and newly described type strains.</title>
        <authorList>
            <person name="Whitman W."/>
        </authorList>
    </citation>
    <scope>NUCLEOTIDE SEQUENCE [LARGE SCALE GENOMIC DNA]</scope>
    <source>
        <strain evidence="1 2">CECT 7282</strain>
    </source>
</reference>
<organism evidence="1 2">
    <name type="scientific">Halomonas cerina</name>
    <dbReference type="NCBI Taxonomy" id="447424"/>
    <lineage>
        <taxon>Bacteria</taxon>
        <taxon>Pseudomonadati</taxon>
        <taxon>Pseudomonadota</taxon>
        <taxon>Gammaproteobacteria</taxon>
        <taxon>Oceanospirillales</taxon>
        <taxon>Halomonadaceae</taxon>
        <taxon>Halomonas</taxon>
    </lineage>
</organism>
<dbReference type="AlphaFoldDB" id="A0A839V5G2"/>
<protein>
    <recommendedName>
        <fullName evidence="3">YjbF family lipoprotein</fullName>
    </recommendedName>
</protein>
<name>A0A839V5G2_9GAMM</name>
<comment type="caution">
    <text evidence="1">The sequence shown here is derived from an EMBL/GenBank/DDBJ whole genome shotgun (WGS) entry which is preliminary data.</text>
</comment>
<dbReference type="EMBL" id="JACHXP010000001">
    <property type="protein sequence ID" value="MBB3188809.1"/>
    <property type="molecule type" value="Genomic_DNA"/>
</dbReference>
<dbReference type="Proteomes" id="UP000547614">
    <property type="component" value="Unassembled WGS sequence"/>
</dbReference>
<accession>A0A839V5G2</accession>
<dbReference type="InterPro" id="IPR021308">
    <property type="entry name" value="GfcB"/>
</dbReference>
<evidence type="ECO:0000313" key="2">
    <source>
        <dbReference type="Proteomes" id="UP000547614"/>
    </source>
</evidence>
<gene>
    <name evidence="1" type="ORF">FHR94_000027</name>
</gene>
<proteinExistence type="predicted"/>
<dbReference type="Gene3D" id="2.40.360.10">
    <property type="entry name" value="YmcC-like"/>
    <property type="match status" value="1"/>
</dbReference>
<dbReference type="RefSeq" id="WP_183323297.1">
    <property type="nucleotide sequence ID" value="NZ_JACHXP010000001.1"/>
</dbReference>
<evidence type="ECO:0000313" key="1">
    <source>
        <dbReference type="EMBL" id="MBB3188809.1"/>
    </source>
</evidence>
<sequence>MALLLLPLSACSSLAGQTLEDAWGGSLEVHREQARKLPYASLLVNAYGNRSLLVLAYQAGEPGDATTLWQARDQGTLTLTDGRLFSTAGFGRDLLSLSRTAPAAGGRYRVSSHWQEADGADHRAQGLATWQCHTPESVSLPLTTLALERCEETVDWQGAGTSHNILWRDPETQRLWAGTETPWPGAAPVEWQVARPWW</sequence>
<evidence type="ECO:0008006" key="3">
    <source>
        <dbReference type="Google" id="ProtNLM"/>
    </source>
</evidence>
<dbReference type="Pfam" id="PF11102">
    <property type="entry name" value="YjbF"/>
    <property type="match status" value="1"/>
</dbReference>
<dbReference type="SUPFAM" id="SSF159270">
    <property type="entry name" value="YmcC-like"/>
    <property type="match status" value="1"/>
</dbReference>
<keyword evidence="2" id="KW-1185">Reference proteome</keyword>
<dbReference type="InterPro" id="IPR023373">
    <property type="entry name" value="YmcC_sf"/>
</dbReference>